<evidence type="ECO:0000313" key="2">
    <source>
        <dbReference type="Proteomes" id="UP001163719"/>
    </source>
</evidence>
<protein>
    <recommendedName>
        <fullName evidence="3">AAA ATPase domain-containing protein</fullName>
    </recommendedName>
</protein>
<dbReference type="EMBL" id="JAPDHV010000003">
    <property type="protein sequence ID" value="MCW3161329.1"/>
    <property type="molecule type" value="Genomic_DNA"/>
</dbReference>
<evidence type="ECO:0008006" key="3">
    <source>
        <dbReference type="Google" id="ProtNLM"/>
    </source>
</evidence>
<dbReference type="SUPFAM" id="SSF52540">
    <property type="entry name" value="P-loop containing nucleoside triphosphate hydrolases"/>
    <property type="match status" value="1"/>
</dbReference>
<evidence type="ECO:0000313" key="1">
    <source>
        <dbReference type="EMBL" id="MCW3161329.1"/>
    </source>
</evidence>
<sequence>MSFKIIGVQPLSGCGDTVLKNLSKDLFYSFDNNYSFNSKANRVIKNEVEAVPPNFFLDRSRRQSTLESINIQAVVGKNGKGKSSIVELIIRILNNFYKQYKIGEVTDSLYFAENVHARLYFEINGKISQIYIDSRNVKIRKDKPSIIAKFYQEDKLLFNSIGKTTDTYRDELIDLEDLFFTMYINYSIYGLDDGDYCDESKYIEKIDIAESPTKKESWLTQIFHKNDGYQTPIVLHPFREAGQVYIRNEKYLVSQRLLSLILDEINNEFHITDDLIADKVQLTFKDKDPLEEYLDKVIDLHNLERNDYHTIENQFATTSRRSDNKWSVDVITQYYDFLQENVILLDRFKQVIKRKKIKLFAPKKNETYSDVASAVVLYFAKNLIKDFNPGSVTFAMAYEKLINQVEDLGIKEKIKYIISEIGNFNFYAYNLFQTLTIYFNFWKTYFGITSNEMFSSKKFSFENSLFYYCVIKSYKSISYPKYRDYNRYDTIVYFSANLHLNPKITTIAHKEFLDKISKGDNSHISLKLRQSKRMLELALKDPKAKLVNLYRKFVDQGGMVDIKELNDSINEVIQKQKLRERILYLPPRVFETDIFLKSVSSGDADININKLSSGEYQKNSIISSIVYHLKNIDSVTSEATSKMRAIKAINIKPTYNFKNINVILDEIELYFHPEYQRLFINDLIKVLSTIKFKMIKSVNFLFVTHSPFILSDIPQQNILFLNDSARPEILNNSYNTFGANIHDLLAHNFFLRKGVIGEFALEKINDLIKQLNKSKQAIDHRENKTDLLQNINLIGEPFLRNKLLDMYYSMFDKEKRIEELEAELKKLKEND</sequence>
<keyword evidence="2" id="KW-1185">Reference proteome</keyword>
<name>A0ABT3HNJ8_9FLAO</name>
<gene>
    <name evidence="1" type="ORF">OH806_08625</name>
</gene>
<proteinExistence type="predicted"/>
<dbReference type="InterPro" id="IPR027417">
    <property type="entry name" value="P-loop_NTPase"/>
</dbReference>
<reference evidence="1" key="1">
    <citation type="submission" date="2022-10" db="EMBL/GenBank/DDBJ databases">
        <title>Chryseobacterium babae sp. nov. isolated from the gut of the beetle Oryctes rhinoceros, and Chryseobacterium kimseyorum sp. nov., isolated from a stick insect rearing cage.</title>
        <authorList>
            <person name="Shelomi M."/>
            <person name="Han C.-J."/>
            <person name="Chen W.-M."/>
            <person name="Chen H.-K."/>
            <person name="Liaw S.-J."/>
            <person name="Muhle E."/>
            <person name="Clermont D."/>
        </authorList>
    </citation>
    <scope>NUCLEOTIDE SEQUENCE</scope>
    <source>
        <strain evidence="1">WLa1L2M3</strain>
    </source>
</reference>
<organism evidence="1 2">
    <name type="scientific">Chryseobacterium oryctis</name>
    <dbReference type="NCBI Taxonomy" id="2952618"/>
    <lineage>
        <taxon>Bacteria</taxon>
        <taxon>Pseudomonadati</taxon>
        <taxon>Bacteroidota</taxon>
        <taxon>Flavobacteriia</taxon>
        <taxon>Flavobacteriales</taxon>
        <taxon>Weeksellaceae</taxon>
        <taxon>Chryseobacterium group</taxon>
        <taxon>Chryseobacterium</taxon>
    </lineage>
</organism>
<dbReference type="Proteomes" id="UP001163719">
    <property type="component" value="Unassembled WGS sequence"/>
</dbReference>
<dbReference type="RefSeq" id="WP_264743274.1">
    <property type="nucleotide sequence ID" value="NZ_JAPDHV010000003.1"/>
</dbReference>
<accession>A0ABT3HNJ8</accession>
<comment type="caution">
    <text evidence="1">The sequence shown here is derived from an EMBL/GenBank/DDBJ whole genome shotgun (WGS) entry which is preliminary data.</text>
</comment>